<dbReference type="AlphaFoldDB" id="A0A409WAU3"/>
<evidence type="ECO:0000256" key="3">
    <source>
        <dbReference type="ARBA" id="ARBA00022617"/>
    </source>
</evidence>
<dbReference type="Pfam" id="PF00067">
    <property type="entry name" value="p450"/>
    <property type="match status" value="1"/>
</dbReference>
<evidence type="ECO:0000256" key="5">
    <source>
        <dbReference type="ARBA" id="ARBA00023002"/>
    </source>
</evidence>
<keyword evidence="3 8" id="KW-0349">Heme</keyword>
<dbReference type="Gene3D" id="1.10.630.10">
    <property type="entry name" value="Cytochrome P450"/>
    <property type="match status" value="1"/>
</dbReference>
<dbReference type="OrthoDB" id="1470350at2759"/>
<dbReference type="GO" id="GO:0016705">
    <property type="term" value="F:oxidoreductase activity, acting on paired donors, with incorporation or reduction of molecular oxygen"/>
    <property type="evidence" value="ECO:0007669"/>
    <property type="project" value="InterPro"/>
</dbReference>
<accession>A0A409WAU3</accession>
<evidence type="ECO:0000256" key="10">
    <source>
        <dbReference type="SAM" id="MobiDB-lite"/>
    </source>
</evidence>
<dbReference type="Proteomes" id="UP000284706">
    <property type="component" value="Unassembled WGS sequence"/>
</dbReference>
<name>A0A409WAU3_9AGAR</name>
<organism evidence="11 12">
    <name type="scientific">Gymnopilus dilepis</name>
    <dbReference type="NCBI Taxonomy" id="231916"/>
    <lineage>
        <taxon>Eukaryota</taxon>
        <taxon>Fungi</taxon>
        <taxon>Dikarya</taxon>
        <taxon>Basidiomycota</taxon>
        <taxon>Agaricomycotina</taxon>
        <taxon>Agaricomycetes</taxon>
        <taxon>Agaricomycetidae</taxon>
        <taxon>Agaricales</taxon>
        <taxon>Agaricineae</taxon>
        <taxon>Hymenogastraceae</taxon>
        <taxon>Gymnopilus</taxon>
    </lineage>
</organism>
<dbReference type="InterPro" id="IPR002401">
    <property type="entry name" value="Cyt_P450_E_grp-I"/>
</dbReference>
<keyword evidence="7 9" id="KW-0503">Monooxygenase</keyword>
<comment type="caution">
    <text evidence="11">The sequence shown here is derived from an EMBL/GenBank/DDBJ whole genome shotgun (WGS) entry which is preliminary data.</text>
</comment>
<dbReference type="InParanoid" id="A0A409WAU3"/>
<evidence type="ECO:0000256" key="1">
    <source>
        <dbReference type="ARBA" id="ARBA00001971"/>
    </source>
</evidence>
<keyword evidence="12" id="KW-1185">Reference proteome</keyword>
<evidence type="ECO:0000256" key="6">
    <source>
        <dbReference type="ARBA" id="ARBA00023004"/>
    </source>
</evidence>
<keyword evidence="5 9" id="KW-0560">Oxidoreductase</keyword>
<dbReference type="GO" id="GO:0005506">
    <property type="term" value="F:iron ion binding"/>
    <property type="evidence" value="ECO:0007669"/>
    <property type="project" value="InterPro"/>
</dbReference>
<dbReference type="InterPro" id="IPR036396">
    <property type="entry name" value="Cyt_P450_sf"/>
</dbReference>
<dbReference type="PRINTS" id="PR00463">
    <property type="entry name" value="EP450I"/>
</dbReference>
<feature type="region of interest" description="Disordered" evidence="10">
    <location>
        <begin position="233"/>
        <end position="252"/>
    </location>
</feature>
<dbReference type="GO" id="GO:0004497">
    <property type="term" value="F:monooxygenase activity"/>
    <property type="evidence" value="ECO:0007669"/>
    <property type="project" value="UniProtKB-KW"/>
</dbReference>
<feature type="region of interest" description="Disordered" evidence="10">
    <location>
        <begin position="1"/>
        <end position="26"/>
    </location>
</feature>
<comment type="similarity">
    <text evidence="2 9">Belongs to the cytochrome P450 family.</text>
</comment>
<evidence type="ECO:0000313" key="11">
    <source>
        <dbReference type="EMBL" id="PPQ75632.1"/>
    </source>
</evidence>
<evidence type="ECO:0000313" key="12">
    <source>
        <dbReference type="Proteomes" id="UP000284706"/>
    </source>
</evidence>
<gene>
    <name evidence="11" type="ORF">CVT26_001552</name>
</gene>
<dbReference type="STRING" id="231916.A0A409WAU3"/>
<dbReference type="EMBL" id="NHYE01005241">
    <property type="protein sequence ID" value="PPQ75632.1"/>
    <property type="molecule type" value="Genomic_DNA"/>
</dbReference>
<feature type="binding site" description="axial binding residue" evidence="8">
    <location>
        <position position="204"/>
    </location>
    <ligand>
        <name>heme</name>
        <dbReference type="ChEBI" id="CHEBI:30413"/>
    </ligand>
    <ligandPart>
        <name>Fe</name>
        <dbReference type="ChEBI" id="CHEBI:18248"/>
    </ligandPart>
</feature>
<dbReference type="GO" id="GO:0020037">
    <property type="term" value="F:heme binding"/>
    <property type="evidence" value="ECO:0007669"/>
    <property type="project" value="InterPro"/>
</dbReference>
<dbReference type="InterPro" id="IPR001128">
    <property type="entry name" value="Cyt_P450"/>
</dbReference>
<protein>
    <recommendedName>
        <fullName evidence="13">Cytochrome P450</fullName>
    </recommendedName>
</protein>
<comment type="cofactor">
    <cofactor evidence="1 8">
        <name>heme</name>
        <dbReference type="ChEBI" id="CHEBI:30413"/>
    </cofactor>
</comment>
<feature type="compositionally biased region" description="Basic and acidic residues" evidence="10">
    <location>
        <begin position="16"/>
        <end position="26"/>
    </location>
</feature>
<keyword evidence="6 8" id="KW-0408">Iron</keyword>
<dbReference type="InterPro" id="IPR047146">
    <property type="entry name" value="Cyt_P450_E_CYP52_fungi"/>
</dbReference>
<dbReference type="PROSITE" id="PS00086">
    <property type="entry name" value="CYTOCHROME_P450"/>
    <property type="match status" value="1"/>
</dbReference>
<sequence>MRAAVERKKLAAAGREAGEKKEGEREVKEGESLLDHLINYTEDETVLRDEILNILLAGRDTTTNSITFAIYMLSEHPSILQRLRQEVLDVVGETRRPTFEDMKDMKYLRAVINETLRLYPAVPFNARMTNKPVVLPGKYGNQPFYLPEGGRTAYSVFLMHRRKDLWGPDADEFDPDRFLDERLKKYLTPNPFIFLPFNAGPRICLGQQFAYHETSFFLIRLLQQFSSITHVADAQPPASRPPSTWAGAEGTKGRDKLRLKTYLTMSARGGCWVVLGEAGRDE</sequence>
<dbReference type="PANTHER" id="PTHR24287">
    <property type="entry name" value="P450, PUTATIVE (EUROFUNG)-RELATED"/>
    <property type="match status" value="1"/>
</dbReference>
<dbReference type="PRINTS" id="PR00385">
    <property type="entry name" value="P450"/>
</dbReference>
<dbReference type="SUPFAM" id="SSF48264">
    <property type="entry name" value="Cytochrome P450"/>
    <property type="match status" value="1"/>
</dbReference>
<evidence type="ECO:0000256" key="7">
    <source>
        <dbReference type="ARBA" id="ARBA00023033"/>
    </source>
</evidence>
<evidence type="ECO:0000256" key="9">
    <source>
        <dbReference type="RuleBase" id="RU000461"/>
    </source>
</evidence>
<evidence type="ECO:0000256" key="8">
    <source>
        <dbReference type="PIRSR" id="PIRSR602401-1"/>
    </source>
</evidence>
<evidence type="ECO:0008006" key="13">
    <source>
        <dbReference type="Google" id="ProtNLM"/>
    </source>
</evidence>
<evidence type="ECO:0000256" key="4">
    <source>
        <dbReference type="ARBA" id="ARBA00022723"/>
    </source>
</evidence>
<evidence type="ECO:0000256" key="2">
    <source>
        <dbReference type="ARBA" id="ARBA00010617"/>
    </source>
</evidence>
<keyword evidence="4 8" id="KW-0479">Metal-binding</keyword>
<reference evidence="11 12" key="1">
    <citation type="journal article" date="2018" name="Evol. Lett.">
        <title>Horizontal gene cluster transfer increased hallucinogenic mushroom diversity.</title>
        <authorList>
            <person name="Reynolds H.T."/>
            <person name="Vijayakumar V."/>
            <person name="Gluck-Thaler E."/>
            <person name="Korotkin H.B."/>
            <person name="Matheny P.B."/>
            <person name="Slot J.C."/>
        </authorList>
    </citation>
    <scope>NUCLEOTIDE SEQUENCE [LARGE SCALE GENOMIC DNA]</scope>
    <source>
        <strain evidence="11 12">SRW20</strain>
    </source>
</reference>
<dbReference type="InterPro" id="IPR017972">
    <property type="entry name" value="Cyt_P450_CS"/>
</dbReference>
<proteinExistence type="inferred from homology"/>
<dbReference type="PANTHER" id="PTHR24287:SF1">
    <property type="entry name" value="P450, PUTATIVE (EUROFUNG)-RELATED"/>
    <property type="match status" value="1"/>
</dbReference>